<dbReference type="EMBL" id="JNBS01000470">
    <property type="protein sequence ID" value="OQS05330.1"/>
    <property type="molecule type" value="Genomic_DNA"/>
</dbReference>
<sequence>MSVADDELYTVLHAAFPSLPISSKVLERPPFSFLHALCCNALKSSGILTTAQLDLAQLTTRELKAGFLTRALAFVTFALQNAQKSFVSCLFLVSPVQVLAGLEVPRTHEFLYQLTHVCSLSDAPRAVASRQVIEKGEKELYTMAVSFRRGLVRGQAAVRGYLTRKHNKPTAVVGTRFLKEFKGFGVFEGFIKSTDGQNYVVYYPADEDEEELDADEMMQVLNQSRRLQLQQTQNHQQETHEEQEEQIDAPVDNNVFKALNAIFQQSSPTNETLPQKTKVASPKKARELSSKKEDNQEFIPAWQSKLLSLMQYPTESDTKATTLPPLDKLSYVSMFNSTNSASRHEAPVAPTPLLLHPPTLPKIHVPAQWSKRIRASKETNFAPLKKATMPSLTARQSNQKLSPPHRRKQVLQSLDDPEETFHDYMSQHRSKKSKVIYRIIQRIDRHLRRKHLRVVDLFRFCDVDGSGGISRSELEGALRQLDIQLPLHEVEVIMAHLDKNGNGVIDMDEFESLVRMNRRTDARRDQLRREFPQVIHSAIEASHQEMIDNWAVNVKRLLPYAPSILAAAIAIDKNETGSIPFPALEKIMRTMDLSKVRKEIIDDFLVLCRPVHNLVLISSIEAVFQDKPKRENKFLDSTWIAQFDAQMDKIRDLGL</sequence>
<name>A0A1W0A5L8_9STRA</name>
<dbReference type="GO" id="GO:0030992">
    <property type="term" value="C:intraciliary transport particle B"/>
    <property type="evidence" value="ECO:0007669"/>
    <property type="project" value="TreeGrafter"/>
</dbReference>
<feature type="compositionally biased region" description="Basic and acidic residues" evidence="10">
    <location>
        <begin position="284"/>
        <end position="295"/>
    </location>
</feature>
<comment type="similarity">
    <text evidence="9">Belongs to the TRAF3IP1 family.</text>
</comment>
<dbReference type="Proteomes" id="UP000243217">
    <property type="component" value="Unassembled WGS sequence"/>
</dbReference>
<evidence type="ECO:0000256" key="5">
    <source>
        <dbReference type="ARBA" id="ARBA00022837"/>
    </source>
</evidence>
<evidence type="ECO:0000256" key="3">
    <source>
        <dbReference type="ARBA" id="ARBA00022490"/>
    </source>
</evidence>
<dbReference type="SMART" id="SM00054">
    <property type="entry name" value="EFh"/>
    <property type="match status" value="3"/>
</dbReference>
<evidence type="ECO:0000256" key="8">
    <source>
        <dbReference type="ARBA" id="ARBA00023273"/>
    </source>
</evidence>
<feature type="compositionally biased region" description="Polar residues" evidence="10">
    <location>
        <begin position="390"/>
        <end position="401"/>
    </location>
</feature>
<dbReference type="InterPro" id="IPR002048">
    <property type="entry name" value="EF_hand_dom"/>
</dbReference>
<gene>
    <name evidence="12" type="ORF">THRCLA_02524</name>
</gene>
<evidence type="ECO:0000256" key="10">
    <source>
        <dbReference type="SAM" id="MobiDB-lite"/>
    </source>
</evidence>
<evidence type="ECO:0000256" key="4">
    <source>
        <dbReference type="ARBA" id="ARBA00022794"/>
    </source>
</evidence>
<evidence type="ECO:0000256" key="1">
    <source>
        <dbReference type="ARBA" id="ARBA00004120"/>
    </source>
</evidence>
<organism evidence="12 13">
    <name type="scientific">Thraustotheca clavata</name>
    <dbReference type="NCBI Taxonomy" id="74557"/>
    <lineage>
        <taxon>Eukaryota</taxon>
        <taxon>Sar</taxon>
        <taxon>Stramenopiles</taxon>
        <taxon>Oomycota</taxon>
        <taxon>Saprolegniomycetes</taxon>
        <taxon>Saprolegniales</taxon>
        <taxon>Achlyaceae</taxon>
        <taxon>Thraustotheca</taxon>
    </lineage>
</organism>
<feature type="region of interest" description="Disordered" evidence="10">
    <location>
        <begin position="380"/>
        <end position="415"/>
    </location>
</feature>
<dbReference type="GO" id="GO:0005509">
    <property type="term" value="F:calcium ion binding"/>
    <property type="evidence" value="ECO:0007669"/>
    <property type="project" value="InterPro"/>
</dbReference>
<dbReference type="Pfam" id="PF10243">
    <property type="entry name" value="MIP-T3"/>
    <property type="match status" value="1"/>
</dbReference>
<dbReference type="PANTHER" id="PTHR31363:SF0">
    <property type="entry name" value="TRAF3-INTERACTING PROTEIN 1"/>
    <property type="match status" value="1"/>
</dbReference>
<dbReference type="InterPro" id="IPR018799">
    <property type="entry name" value="TRAF3IP1"/>
</dbReference>
<dbReference type="InterPro" id="IPR011992">
    <property type="entry name" value="EF-hand-dom_pair"/>
</dbReference>
<dbReference type="InterPro" id="IPR018247">
    <property type="entry name" value="EF_Hand_1_Ca_BS"/>
</dbReference>
<keyword evidence="8" id="KW-0966">Cell projection</keyword>
<proteinExistence type="inferred from homology"/>
<dbReference type="Gene3D" id="1.10.418.50">
    <property type="entry name" value="Microtubule-binding protein MIP-T3"/>
    <property type="match status" value="1"/>
</dbReference>
<evidence type="ECO:0000256" key="9">
    <source>
        <dbReference type="ARBA" id="ARBA00043971"/>
    </source>
</evidence>
<dbReference type="PROSITE" id="PS50222">
    <property type="entry name" value="EF_HAND_2"/>
    <property type="match status" value="2"/>
</dbReference>
<dbReference type="InterPro" id="IPR040468">
    <property type="entry name" value="TRAF3IP1_N"/>
</dbReference>
<keyword evidence="6" id="KW-0175">Coiled coil</keyword>
<dbReference type="Gene3D" id="1.10.238.10">
    <property type="entry name" value="EF-hand"/>
    <property type="match status" value="1"/>
</dbReference>
<dbReference type="STRING" id="74557.A0A1W0A5L8"/>
<comment type="subcellular location">
    <subcellularLocation>
        <location evidence="2">Cytoplasm</location>
        <location evidence="2">Cytoskeleton</location>
        <location evidence="2">Cilium axoneme</location>
    </subcellularLocation>
    <subcellularLocation>
        <location evidence="1">Cytoplasm</location>
        <location evidence="1">Cytoskeleton</location>
        <location evidence="1">Cilium basal body</location>
    </subcellularLocation>
</comment>
<dbReference type="GO" id="GO:0036064">
    <property type="term" value="C:ciliary basal body"/>
    <property type="evidence" value="ECO:0007669"/>
    <property type="project" value="TreeGrafter"/>
</dbReference>
<evidence type="ECO:0000313" key="13">
    <source>
        <dbReference type="Proteomes" id="UP000243217"/>
    </source>
</evidence>
<feature type="domain" description="EF-hand" evidence="11">
    <location>
        <begin position="449"/>
        <end position="484"/>
    </location>
</feature>
<evidence type="ECO:0000259" key="11">
    <source>
        <dbReference type="PROSITE" id="PS50222"/>
    </source>
</evidence>
<dbReference type="GO" id="GO:0060271">
    <property type="term" value="P:cilium assembly"/>
    <property type="evidence" value="ECO:0007669"/>
    <property type="project" value="TreeGrafter"/>
</dbReference>
<dbReference type="GO" id="GO:0005930">
    <property type="term" value="C:axoneme"/>
    <property type="evidence" value="ECO:0007669"/>
    <property type="project" value="UniProtKB-SubCell"/>
</dbReference>
<evidence type="ECO:0000256" key="6">
    <source>
        <dbReference type="ARBA" id="ARBA00023054"/>
    </source>
</evidence>
<keyword evidence="7" id="KW-0206">Cytoskeleton</keyword>
<dbReference type="InterPro" id="IPR042576">
    <property type="entry name" value="TRAF3IP1_N_sf"/>
</dbReference>
<feature type="compositionally biased region" description="Polar residues" evidence="10">
    <location>
        <begin position="266"/>
        <end position="275"/>
    </location>
</feature>
<keyword evidence="3" id="KW-0963">Cytoplasm</keyword>
<accession>A0A1W0A5L8</accession>
<dbReference type="GO" id="GO:0070507">
    <property type="term" value="P:regulation of microtubule cytoskeleton organization"/>
    <property type="evidence" value="ECO:0007669"/>
    <property type="project" value="TreeGrafter"/>
</dbReference>
<dbReference type="GO" id="GO:0042073">
    <property type="term" value="P:intraciliary transport"/>
    <property type="evidence" value="ECO:0007669"/>
    <property type="project" value="TreeGrafter"/>
</dbReference>
<evidence type="ECO:0000256" key="7">
    <source>
        <dbReference type="ARBA" id="ARBA00023212"/>
    </source>
</evidence>
<feature type="region of interest" description="Disordered" evidence="10">
    <location>
        <begin position="266"/>
        <end position="295"/>
    </location>
</feature>
<dbReference type="PROSITE" id="PS50096">
    <property type="entry name" value="IQ"/>
    <property type="match status" value="1"/>
</dbReference>
<evidence type="ECO:0000256" key="2">
    <source>
        <dbReference type="ARBA" id="ARBA00004430"/>
    </source>
</evidence>
<keyword evidence="4" id="KW-0970">Cilium biogenesis/degradation</keyword>
<feature type="compositionally biased region" description="Low complexity" evidence="10">
    <location>
        <begin position="227"/>
        <end position="236"/>
    </location>
</feature>
<dbReference type="AlphaFoldDB" id="A0A1W0A5L8"/>
<keyword evidence="5" id="KW-0106">Calcium</keyword>
<comment type="caution">
    <text evidence="12">The sequence shown here is derived from an EMBL/GenBank/DDBJ whole genome shotgun (WGS) entry which is preliminary data.</text>
</comment>
<dbReference type="SUPFAM" id="SSF47473">
    <property type="entry name" value="EF-hand"/>
    <property type="match status" value="1"/>
</dbReference>
<dbReference type="Pfam" id="PF13499">
    <property type="entry name" value="EF-hand_7"/>
    <property type="match status" value="1"/>
</dbReference>
<evidence type="ECO:0000313" key="12">
    <source>
        <dbReference type="EMBL" id="OQS05330.1"/>
    </source>
</evidence>
<dbReference type="PROSITE" id="PS00018">
    <property type="entry name" value="EF_HAND_1"/>
    <property type="match status" value="1"/>
</dbReference>
<protein>
    <recommendedName>
        <fullName evidence="11">EF-hand domain-containing protein</fullName>
    </recommendedName>
</protein>
<reference evidence="12 13" key="1">
    <citation type="journal article" date="2014" name="Genome Biol. Evol.">
        <title>The secreted proteins of Achlya hypogyna and Thraustotheca clavata identify the ancestral oomycete secretome and reveal gene acquisitions by horizontal gene transfer.</title>
        <authorList>
            <person name="Misner I."/>
            <person name="Blouin N."/>
            <person name="Leonard G."/>
            <person name="Richards T.A."/>
            <person name="Lane C.E."/>
        </authorList>
    </citation>
    <scope>NUCLEOTIDE SEQUENCE [LARGE SCALE GENOMIC DNA]</scope>
    <source>
        <strain evidence="12 13">ATCC 34112</strain>
    </source>
</reference>
<dbReference type="PANTHER" id="PTHR31363">
    <property type="entry name" value="TRAF3-INTERACTING PROTEIN 1"/>
    <property type="match status" value="1"/>
</dbReference>
<keyword evidence="13" id="KW-1185">Reference proteome</keyword>
<feature type="region of interest" description="Disordered" evidence="10">
    <location>
        <begin position="227"/>
        <end position="247"/>
    </location>
</feature>
<dbReference type="GO" id="GO:0008017">
    <property type="term" value="F:microtubule binding"/>
    <property type="evidence" value="ECO:0007669"/>
    <property type="project" value="InterPro"/>
</dbReference>
<dbReference type="OrthoDB" id="26525at2759"/>
<dbReference type="CDD" id="cd00051">
    <property type="entry name" value="EFh"/>
    <property type="match status" value="1"/>
</dbReference>
<feature type="domain" description="EF-hand" evidence="11">
    <location>
        <begin position="485"/>
        <end position="520"/>
    </location>
</feature>